<dbReference type="PANTHER" id="PTHR43051">
    <property type="entry name" value="POLYNUCLEOTIDE ADENYLYLTRANSFERASE FAMILY PROTEIN"/>
    <property type="match status" value="1"/>
</dbReference>
<proteinExistence type="predicted"/>
<protein>
    <submittedName>
        <fullName evidence="1">Uncharacterized protein</fullName>
    </submittedName>
</protein>
<keyword evidence="2" id="KW-1185">Reference proteome</keyword>
<name>A0A445BRZ3_ARAHY</name>
<reference evidence="1 2" key="1">
    <citation type="submission" date="2019-01" db="EMBL/GenBank/DDBJ databases">
        <title>Sequencing of cultivated peanut Arachis hypogaea provides insights into genome evolution and oil improvement.</title>
        <authorList>
            <person name="Chen X."/>
        </authorList>
    </citation>
    <scope>NUCLEOTIDE SEQUENCE [LARGE SCALE GENOMIC DNA]</scope>
    <source>
        <strain evidence="2">cv. Fuhuasheng</strain>
        <tissue evidence="1">Leaves</tissue>
    </source>
</reference>
<dbReference type="Proteomes" id="UP000289738">
    <property type="component" value="Chromosome A08"/>
</dbReference>
<dbReference type="EMBL" id="SDMP01000008">
    <property type="protein sequence ID" value="RYR41418.1"/>
    <property type="molecule type" value="Genomic_DNA"/>
</dbReference>
<dbReference type="PANTHER" id="PTHR43051:SF2">
    <property type="entry name" value="POLYNUCLEOTIDE ADENYLYLTRANSFERASE FAMILY PROTEIN-RELATED"/>
    <property type="match status" value="1"/>
</dbReference>
<organism evidence="1 2">
    <name type="scientific">Arachis hypogaea</name>
    <name type="common">Peanut</name>
    <dbReference type="NCBI Taxonomy" id="3818"/>
    <lineage>
        <taxon>Eukaryota</taxon>
        <taxon>Viridiplantae</taxon>
        <taxon>Streptophyta</taxon>
        <taxon>Embryophyta</taxon>
        <taxon>Tracheophyta</taxon>
        <taxon>Spermatophyta</taxon>
        <taxon>Magnoliopsida</taxon>
        <taxon>eudicotyledons</taxon>
        <taxon>Gunneridae</taxon>
        <taxon>Pentapetalae</taxon>
        <taxon>rosids</taxon>
        <taxon>fabids</taxon>
        <taxon>Fabales</taxon>
        <taxon>Fabaceae</taxon>
        <taxon>Papilionoideae</taxon>
        <taxon>50 kb inversion clade</taxon>
        <taxon>dalbergioids sensu lato</taxon>
        <taxon>Dalbergieae</taxon>
        <taxon>Pterocarpus clade</taxon>
        <taxon>Arachis</taxon>
    </lineage>
</organism>
<accession>A0A445BRZ3</accession>
<sequence length="168" mass="18547">MLPLSRSSLNRRCLSLNRCSTLTINTTKEKGCEINGLPRSSKNGERDWHAILQQHVLSNVASSEIWGSFTRVGILAFHKALTDQPREASAVAAFSLAVHNGGNLLEAVDIARRINKQHNARFPELLDPSGLDAEYLEEEILDLADSVKGTLSQMTTRYLVAQAMADYP</sequence>
<evidence type="ECO:0000313" key="1">
    <source>
        <dbReference type="EMBL" id="RYR41418.1"/>
    </source>
</evidence>
<evidence type="ECO:0000313" key="2">
    <source>
        <dbReference type="Proteomes" id="UP000289738"/>
    </source>
</evidence>
<gene>
    <name evidence="1" type="ORF">Ahy_A08g037805</name>
</gene>
<dbReference type="AlphaFoldDB" id="A0A445BRZ3"/>
<dbReference type="STRING" id="3818.A0A445BRZ3"/>
<comment type="caution">
    <text evidence="1">The sequence shown here is derived from an EMBL/GenBank/DDBJ whole genome shotgun (WGS) entry which is preliminary data.</text>
</comment>
<dbReference type="InterPro" id="IPR052191">
    <property type="entry name" value="tRNA_ntf/polyA_polymerase_I"/>
</dbReference>